<accession>Q9WZE7</accession>
<sequence>MPRKTTSLCRRILLENYTTRGEKMITNLSDRVFVIGTGTSANSVLVCGKKFCVLFDSTLFPEKARKIKEFAAEILGKEIAVVFNTHYHPDHTFGNEVFDRIISHSLTRKSLEEMDEEYIRKIGVEVSLKFPDETFSERENYRFGDIVVEAVHLGGHTPDSSIFVLKNEKIVICGDLLTTGIHAEIVTDSDLFGWIEALSEIEKIRADYFVPGHGKVGTIEDVRNMKDYISKVLRFREGSVKHSELLEDPNFINREHPELLTWGLENIIR</sequence>
<dbReference type="Gene3D" id="3.60.15.10">
    <property type="entry name" value="Ribonuclease Z/Hydroxyacylglutathione hydrolase-like"/>
    <property type="match status" value="1"/>
</dbReference>
<name>Q9WZE7_THEMA</name>
<gene>
    <name evidence="2" type="ordered locus">TM_0681</name>
</gene>
<keyword evidence="3" id="KW-1185">Reference proteome</keyword>
<feature type="domain" description="Metallo-beta-lactamase" evidence="1">
    <location>
        <begin position="40"/>
        <end position="213"/>
    </location>
</feature>
<dbReference type="PANTHER" id="PTHR42951">
    <property type="entry name" value="METALLO-BETA-LACTAMASE DOMAIN-CONTAINING"/>
    <property type="match status" value="1"/>
</dbReference>
<organism evidence="2 3">
    <name type="scientific">Thermotoga maritima (strain ATCC 43589 / DSM 3109 / JCM 10099 / NBRC 100826 / MSB8)</name>
    <dbReference type="NCBI Taxonomy" id="243274"/>
    <lineage>
        <taxon>Bacteria</taxon>
        <taxon>Thermotogati</taxon>
        <taxon>Thermotogota</taxon>
        <taxon>Thermotogae</taxon>
        <taxon>Thermotogales</taxon>
        <taxon>Thermotogaceae</taxon>
        <taxon>Thermotoga</taxon>
    </lineage>
</organism>
<dbReference type="OrthoDB" id="420651at2"/>
<dbReference type="InterPro" id="IPR050855">
    <property type="entry name" value="NDM-1-like"/>
</dbReference>
<dbReference type="Pfam" id="PF00753">
    <property type="entry name" value="Lactamase_B"/>
    <property type="match status" value="1"/>
</dbReference>
<dbReference type="PIR" id="F72347">
    <property type="entry name" value="F72347"/>
</dbReference>
<dbReference type="PANTHER" id="PTHR42951:SF4">
    <property type="entry name" value="ACYL-COENZYME A THIOESTERASE MBLAC2"/>
    <property type="match status" value="1"/>
</dbReference>
<dbReference type="EnsemblBacteria" id="AAD35763">
    <property type="protein sequence ID" value="AAD35763"/>
    <property type="gene ID" value="TM_0681"/>
</dbReference>
<dbReference type="Proteomes" id="UP000008183">
    <property type="component" value="Chromosome"/>
</dbReference>
<dbReference type="CDD" id="cd16282">
    <property type="entry name" value="metallo-hydrolase-like_MBL-fold"/>
    <property type="match status" value="1"/>
</dbReference>
<dbReference type="EMBL" id="AE000512">
    <property type="protein sequence ID" value="AAD35763.1"/>
    <property type="molecule type" value="Genomic_DNA"/>
</dbReference>
<reference evidence="2 3" key="1">
    <citation type="journal article" date="1999" name="Nature">
        <title>Evidence for lateral gene transfer between Archaea and Bacteria from genome sequence of Thermotoga maritima.</title>
        <authorList>
            <person name="Nelson K.E."/>
            <person name="Clayton R.A."/>
            <person name="Gill S.R."/>
            <person name="Gwinn M.L."/>
            <person name="Dodson R.J."/>
            <person name="Haft D.H."/>
            <person name="Hickey E.K."/>
            <person name="Peterson J.D."/>
            <person name="Nelson W.C."/>
            <person name="Ketchum K.A."/>
            <person name="McDonald L."/>
            <person name="Utterback T.R."/>
            <person name="Malek J.A."/>
            <person name="Linher K.D."/>
            <person name="Garrett M.M."/>
            <person name="Stewart A.M."/>
            <person name="Cotton M.D."/>
            <person name="Pratt M.S."/>
            <person name="Phillips C.A."/>
            <person name="Richardson D."/>
            <person name="Heidelberg J."/>
            <person name="Sutton G.G."/>
            <person name="Fleischmann R.D."/>
            <person name="White O."/>
            <person name="Salzberg S.L."/>
            <person name="Smith H.O."/>
            <person name="Venter J.C."/>
            <person name="Fraser C.M."/>
        </authorList>
    </citation>
    <scope>NUCLEOTIDE SEQUENCE [LARGE SCALE GENOMIC DNA]</scope>
    <source>
        <strain evidence="3">ATCC 43589 / DSM 3109 / JCM 10099 / NBRC 100826 / MSB8</strain>
    </source>
</reference>
<evidence type="ECO:0000313" key="3">
    <source>
        <dbReference type="Proteomes" id="UP000008183"/>
    </source>
</evidence>
<dbReference type="InterPro" id="IPR036866">
    <property type="entry name" value="RibonucZ/Hydroxyglut_hydro"/>
</dbReference>
<protein>
    <submittedName>
        <fullName evidence="2">Dehydrase-related protein</fullName>
    </submittedName>
</protein>
<dbReference type="SMR" id="Q9WZE7"/>
<dbReference type="PATRIC" id="fig|243274.18.peg.246"/>
<dbReference type="SMART" id="SM00849">
    <property type="entry name" value="Lactamase_B"/>
    <property type="match status" value="1"/>
</dbReference>
<dbReference type="KEGG" id="tma:TM0681"/>
<dbReference type="SUPFAM" id="SSF56281">
    <property type="entry name" value="Metallo-hydrolase/oxidoreductase"/>
    <property type="match status" value="1"/>
</dbReference>
<dbReference type="InterPro" id="IPR001279">
    <property type="entry name" value="Metallo-B-lactamas"/>
</dbReference>
<dbReference type="KEGG" id="tmi:THEMA_01260"/>
<evidence type="ECO:0000259" key="1">
    <source>
        <dbReference type="SMART" id="SM00849"/>
    </source>
</evidence>
<dbReference type="AlphaFoldDB" id="Q9WZE7"/>
<proteinExistence type="predicted"/>
<evidence type="ECO:0000313" key="2">
    <source>
        <dbReference type="EMBL" id="AAD35763.1"/>
    </source>
</evidence>
<dbReference type="InParanoid" id="Q9WZE7"/>
<dbReference type="PaxDb" id="243274-THEMA_01260"/>